<keyword evidence="1" id="KW-0472">Membrane</keyword>
<reference evidence="2 3" key="1">
    <citation type="submission" date="2020-08" db="EMBL/GenBank/DDBJ databases">
        <title>Genomic Encyclopedia of Archaeal and Bacterial Type Strains, Phase II (KMG-II): from individual species to whole genera.</title>
        <authorList>
            <person name="Goeker M."/>
        </authorList>
    </citation>
    <scope>NUCLEOTIDE SEQUENCE [LARGE SCALE GENOMIC DNA]</scope>
    <source>
        <strain evidence="2 3">DSM 23288</strain>
    </source>
</reference>
<dbReference type="NCBIfam" id="NF047765">
    <property type="entry name" value="LIC_13387_fam"/>
    <property type="match status" value="1"/>
</dbReference>
<name>A0A840II76_9ACTN</name>
<evidence type="ECO:0000313" key="3">
    <source>
        <dbReference type="Proteomes" id="UP000585272"/>
    </source>
</evidence>
<gene>
    <name evidence="2" type="ORF">BDZ31_003474</name>
</gene>
<sequence>MSAGAAQAWFVAGTIPLMAAGGGHALATLLDTVRLTFFAPADRSVVRAMEGSGVRLVRMFGVGGAKPSMWRMWLGIHLSHGIGAFTFGLLCLMLATHDFALIGEVGGLRPLTIAFPAVYLAISLRFWFYGPTLITAASTTCFTVSALLAR</sequence>
<keyword evidence="3" id="KW-1185">Reference proteome</keyword>
<protein>
    <submittedName>
        <fullName evidence="2">Uncharacterized protein</fullName>
    </submittedName>
</protein>
<keyword evidence="1" id="KW-0812">Transmembrane</keyword>
<feature type="transmembrane region" description="Helical" evidence="1">
    <location>
        <begin position="72"/>
        <end position="92"/>
    </location>
</feature>
<dbReference type="AlphaFoldDB" id="A0A840II76"/>
<accession>A0A840II76</accession>
<dbReference type="Proteomes" id="UP000585272">
    <property type="component" value="Unassembled WGS sequence"/>
</dbReference>
<keyword evidence="1" id="KW-1133">Transmembrane helix</keyword>
<dbReference type="EMBL" id="JACHNU010000005">
    <property type="protein sequence ID" value="MBB4663873.1"/>
    <property type="molecule type" value="Genomic_DNA"/>
</dbReference>
<proteinExistence type="predicted"/>
<comment type="caution">
    <text evidence="2">The sequence shown here is derived from an EMBL/GenBank/DDBJ whole genome shotgun (WGS) entry which is preliminary data.</text>
</comment>
<dbReference type="InterPro" id="IPR058068">
    <property type="entry name" value="LIC_13387-like"/>
</dbReference>
<evidence type="ECO:0000313" key="2">
    <source>
        <dbReference type="EMBL" id="MBB4663873.1"/>
    </source>
</evidence>
<feature type="transmembrane region" description="Helical" evidence="1">
    <location>
        <begin position="99"/>
        <end position="122"/>
    </location>
</feature>
<feature type="transmembrane region" description="Helical" evidence="1">
    <location>
        <begin position="128"/>
        <end position="149"/>
    </location>
</feature>
<evidence type="ECO:0000256" key="1">
    <source>
        <dbReference type="SAM" id="Phobius"/>
    </source>
</evidence>
<dbReference type="RefSeq" id="WP_183343596.1">
    <property type="nucleotide sequence ID" value="NZ_JACHNU010000005.1"/>
</dbReference>
<organism evidence="2 3">
    <name type="scientific">Conexibacter arvalis</name>
    <dbReference type="NCBI Taxonomy" id="912552"/>
    <lineage>
        <taxon>Bacteria</taxon>
        <taxon>Bacillati</taxon>
        <taxon>Actinomycetota</taxon>
        <taxon>Thermoleophilia</taxon>
        <taxon>Solirubrobacterales</taxon>
        <taxon>Conexibacteraceae</taxon>
        <taxon>Conexibacter</taxon>
    </lineage>
</organism>